<dbReference type="SUPFAM" id="SSF52540">
    <property type="entry name" value="P-loop containing nucleoside triphosphate hydrolases"/>
    <property type="match status" value="1"/>
</dbReference>
<keyword evidence="8 13" id="KW-0547">Nucleotide-binding</keyword>
<evidence type="ECO:0000256" key="8">
    <source>
        <dbReference type="ARBA" id="ARBA00022741"/>
    </source>
</evidence>
<evidence type="ECO:0000256" key="7">
    <source>
        <dbReference type="ARBA" id="ARBA00022679"/>
    </source>
</evidence>
<dbReference type="Gene3D" id="3.30.63.10">
    <property type="entry name" value="Guanylate Kinase phosphate binding domain"/>
    <property type="match status" value="1"/>
</dbReference>
<keyword evidence="6 13" id="KW-0963">Cytoplasm</keyword>
<dbReference type="OrthoDB" id="9808150at2"/>
<dbReference type="PANTHER" id="PTHR23117">
    <property type="entry name" value="GUANYLATE KINASE-RELATED"/>
    <property type="match status" value="1"/>
</dbReference>
<keyword evidence="7 13" id="KW-0808">Transferase</keyword>
<dbReference type="InterPro" id="IPR008145">
    <property type="entry name" value="GK/Ca_channel_bsu"/>
</dbReference>
<comment type="catalytic activity">
    <reaction evidence="12 13">
        <text>GMP + ATP = GDP + ADP</text>
        <dbReference type="Rhea" id="RHEA:20780"/>
        <dbReference type="ChEBI" id="CHEBI:30616"/>
        <dbReference type="ChEBI" id="CHEBI:58115"/>
        <dbReference type="ChEBI" id="CHEBI:58189"/>
        <dbReference type="ChEBI" id="CHEBI:456216"/>
        <dbReference type="EC" id="2.7.4.8"/>
    </reaction>
</comment>
<proteinExistence type="inferred from homology"/>
<dbReference type="PANTHER" id="PTHR23117:SF13">
    <property type="entry name" value="GUANYLATE KINASE"/>
    <property type="match status" value="1"/>
</dbReference>
<evidence type="ECO:0000256" key="3">
    <source>
        <dbReference type="ARBA" id="ARBA00005790"/>
    </source>
</evidence>
<dbReference type="InterPro" id="IPR027417">
    <property type="entry name" value="P-loop_NTPase"/>
</dbReference>
<dbReference type="FunFam" id="3.30.63.10:FF:000005">
    <property type="entry name" value="Guanylate kinase"/>
    <property type="match status" value="1"/>
</dbReference>
<name>A0A269TKS3_9BACT</name>
<comment type="caution">
    <text evidence="16">The sequence shown here is derived from an EMBL/GenBank/DDBJ whole genome shotgun (WGS) entry which is preliminary data.</text>
</comment>
<dbReference type="EC" id="2.7.4.8" evidence="4 13"/>
<evidence type="ECO:0000259" key="15">
    <source>
        <dbReference type="PROSITE" id="PS50052"/>
    </source>
</evidence>
<gene>
    <name evidence="13" type="primary">gmk</name>
    <name evidence="16" type="ORF">CJJ23_00190</name>
</gene>
<keyword evidence="9 13" id="KW-0418">Kinase</keyword>
<evidence type="ECO:0000256" key="11">
    <source>
        <dbReference type="ARBA" id="ARBA00030128"/>
    </source>
</evidence>
<evidence type="ECO:0000256" key="10">
    <source>
        <dbReference type="ARBA" id="ARBA00022840"/>
    </source>
</evidence>
<keyword evidence="10 13" id="KW-0067">ATP-binding</keyword>
<dbReference type="SMART" id="SM00072">
    <property type="entry name" value="GuKc"/>
    <property type="match status" value="1"/>
</dbReference>
<accession>A0A269TKS3</accession>
<dbReference type="HAMAP" id="MF_00328">
    <property type="entry name" value="Guanylate_kinase"/>
    <property type="match status" value="1"/>
</dbReference>
<dbReference type="Pfam" id="PF00625">
    <property type="entry name" value="Guanylate_kin"/>
    <property type="match status" value="1"/>
</dbReference>
<dbReference type="GO" id="GO:0005524">
    <property type="term" value="F:ATP binding"/>
    <property type="evidence" value="ECO:0007669"/>
    <property type="project" value="UniProtKB-UniRule"/>
</dbReference>
<dbReference type="InterPro" id="IPR017665">
    <property type="entry name" value="Guanylate_kinase"/>
</dbReference>
<sequence length="195" mass="23043">MIKKKIVIFVGPSGTGKGTVEEILFRDKSLNLEFSISATTRQKRVGEIEGKHYFFIDKKQFEEGIKNHQFLEYDHHLGNYYGTLWSEIDRIHQANKIPFLEIETEGVKFIMNMREKNPKWDFDYLSIFLKPPSIEELRQRILNRKSEDEESIKVRLKKAEDELTEIDKYRFTVVNDDAERAAKEIAEIIKKEAEK</sequence>
<evidence type="ECO:0000256" key="1">
    <source>
        <dbReference type="ARBA" id="ARBA00003531"/>
    </source>
</evidence>
<evidence type="ECO:0000256" key="2">
    <source>
        <dbReference type="ARBA" id="ARBA00004496"/>
    </source>
</evidence>
<evidence type="ECO:0000256" key="12">
    <source>
        <dbReference type="ARBA" id="ARBA00048594"/>
    </source>
</evidence>
<dbReference type="AlphaFoldDB" id="A0A269TKS3"/>
<evidence type="ECO:0000256" key="14">
    <source>
        <dbReference type="SAM" id="Coils"/>
    </source>
</evidence>
<reference evidence="17" key="1">
    <citation type="submission" date="2017-08" db="EMBL/GenBank/DDBJ databases">
        <authorList>
            <person name="Alvarez-Ponce D."/>
            <person name="Weitzman C.L."/>
            <person name="Tillett R.L."/>
            <person name="Sandmeier F.C."/>
            <person name="Tracy C.R."/>
        </authorList>
    </citation>
    <scope>NUCLEOTIDE SEQUENCE [LARGE SCALE GENOMIC DNA]</scope>
    <source>
        <strain evidence="17">723</strain>
    </source>
</reference>
<evidence type="ECO:0000256" key="6">
    <source>
        <dbReference type="ARBA" id="ARBA00022490"/>
    </source>
</evidence>
<keyword evidence="14" id="KW-0175">Coiled coil</keyword>
<protein>
    <recommendedName>
        <fullName evidence="5 13">Guanylate kinase</fullName>
        <ecNumber evidence="4 13">2.7.4.8</ecNumber>
    </recommendedName>
    <alternativeName>
        <fullName evidence="11 13">GMP kinase</fullName>
    </alternativeName>
</protein>
<dbReference type="GO" id="GO:0004385">
    <property type="term" value="F:GMP kinase activity"/>
    <property type="evidence" value="ECO:0007669"/>
    <property type="project" value="UniProtKB-UniRule"/>
</dbReference>
<comment type="similarity">
    <text evidence="3 13">Belongs to the guanylate kinase family.</text>
</comment>
<dbReference type="Proteomes" id="UP000216943">
    <property type="component" value="Unassembled WGS sequence"/>
</dbReference>
<evidence type="ECO:0000256" key="13">
    <source>
        <dbReference type="HAMAP-Rule" id="MF_00328"/>
    </source>
</evidence>
<dbReference type="NCBIfam" id="TIGR03263">
    <property type="entry name" value="guanyl_kin"/>
    <property type="match status" value="1"/>
</dbReference>
<evidence type="ECO:0000256" key="5">
    <source>
        <dbReference type="ARBA" id="ARBA00016296"/>
    </source>
</evidence>
<dbReference type="CDD" id="cd00071">
    <property type="entry name" value="GMPK"/>
    <property type="match status" value="1"/>
</dbReference>
<feature type="domain" description="Guanylate kinase-like" evidence="15">
    <location>
        <begin position="4"/>
        <end position="190"/>
    </location>
</feature>
<feature type="coiled-coil region" evidence="14">
    <location>
        <begin position="142"/>
        <end position="195"/>
    </location>
</feature>
<evidence type="ECO:0000313" key="16">
    <source>
        <dbReference type="EMBL" id="PAK21750.1"/>
    </source>
</evidence>
<dbReference type="Gene3D" id="3.40.50.300">
    <property type="entry name" value="P-loop containing nucleotide triphosphate hydrolases"/>
    <property type="match status" value="1"/>
</dbReference>
<dbReference type="GO" id="GO:0005829">
    <property type="term" value="C:cytosol"/>
    <property type="evidence" value="ECO:0007669"/>
    <property type="project" value="TreeGrafter"/>
</dbReference>
<dbReference type="PROSITE" id="PS50052">
    <property type="entry name" value="GUANYLATE_KINASE_2"/>
    <property type="match status" value="1"/>
</dbReference>
<dbReference type="PROSITE" id="PS00856">
    <property type="entry name" value="GUANYLATE_KINASE_1"/>
    <property type="match status" value="1"/>
</dbReference>
<organism evidence="16 17">
    <name type="scientific">Mycoplasmopsis agassizii</name>
    <dbReference type="NCBI Taxonomy" id="33922"/>
    <lineage>
        <taxon>Bacteria</taxon>
        <taxon>Bacillati</taxon>
        <taxon>Mycoplasmatota</taxon>
        <taxon>Mycoplasmoidales</taxon>
        <taxon>Metamycoplasmataceae</taxon>
        <taxon>Mycoplasmopsis</taxon>
    </lineage>
</organism>
<dbReference type="RefSeq" id="WP_095334407.1">
    <property type="nucleotide sequence ID" value="NZ_NQNY01000001.1"/>
</dbReference>
<dbReference type="InterPro" id="IPR008144">
    <property type="entry name" value="Guanylate_kin-like_dom"/>
</dbReference>
<feature type="binding site" evidence="13">
    <location>
        <begin position="11"/>
        <end position="18"/>
    </location>
    <ligand>
        <name>ATP</name>
        <dbReference type="ChEBI" id="CHEBI:30616"/>
    </ligand>
</feature>
<comment type="function">
    <text evidence="1 13">Essential for recycling GMP and indirectly, cGMP.</text>
</comment>
<dbReference type="InterPro" id="IPR020590">
    <property type="entry name" value="Guanylate_kinase_CS"/>
</dbReference>
<evidence type="ECO:0000313" key="17">
    <source>
        <dbReference type="Proteomes" id="UP000216943"/>
    </source>
</evidence>
<evidence type="ECO:0000256" key="9">
    <source>
        <dbReference type="ARBA" id="ARBA00022777"/>
    </source>
</evidence>
<comment type="subcellular location">
    <subcellularLocation>
        <location evidence="2 13">Cytoplasm</location>
    </subcellularLocation>
</comment>
<evidence type="ECO:0000256" key="4">
    <source>
        <dbReference type="ARBA" id="ARBA00012961"/>
    </source>
</evidence>
<dbReference type="EMBL" id="NQNY01000001">
    <property type="protein sequence ID" value="PAK21750.1"/>
    <property type="molecule type" value="Genomic_DNA"/>
</dbReference>